<dbReference type="SUPFAM" id="SSF54506">
    <property type="entry name" value="Diaminopimelate epimerase-like"/>
    <property type="match status" value="1"/>
</dbReference>
<dbReference type="GO" id="GO:0016853">
    <property type="term" value="F:isomerase activity"/>
    <property type="evidence" value="ECO:0007669"/>
    <property type="project" value="UniProtKB-KW"/>
</dbReference>
<dbReference type="PIRSF" id="PIRSF016184">
    <property type="entry name" value="PhzC_PhzF"/>
    <property type="match status" value="1"/>
</dbReference>
<reference evidence="4" key="1">
    <citation type="submission" date="2021-03" db="EMBL/GenBank/DDBJ databases">
        <authorList>
            <person name="Kanchanasin P."/>
            <person name="Saeng-In P."/>
            <person name="Phongsopitanun W."/>
            <person name="Yuki M."/>
            <person name="Kudo T."/>
            <person name="Ohkuma M."/>
            <person name="Tanasupawat S."/>
        </authorList>
    </citation>
    <scope>NUCLEOTIDE SEQUENCE</scope>
    <source>
        <strain evidence="4">GKU 128</strain>
    </source>
</reference>
<evidence type="ECO:0000313" key="4">
    <source>
        <dbReference type="EMBL" id="MBO2455797.1"/>
    </source>
</evidence>
<dbReference type="EMBL" id="JAGEOJ010000042">
    <property type="protein sequence ID" value="MBO2455797.1"/>
    <property type="molecule type" value="Genomic_DNA"/>
</dbReference>
<dbReference type="GO" id="GO:0005737">
    <property type="term" value="C:cytoplasm"/>
    <property type="evidence" value="ECO:0007669"/>
    <property type="project" value="TreeGrafter"/>
</dbReference>
<gene>
    <name evidence="4" type="ORF">J4573_52585</name>
</gene>
<dbReference type="Pfam" id="PF02567">
    <property type="entry name" value="PhzC-PhzF"/>
    <property type="match status" value="1"/>
</dbReference>
<protein>
    <submittedName>
        <fullName evidence="4">PhzF family phenazine biosynthesis isomerase</fullName>
    </submittedName>
</protein>
<feature type="active site" evidence="3">
    <location>
        <position position="44"/>
    </location>
</feature>
<dbReference type="PANTHER" id="PTHR13774">
    <property type="entry name" value="PHENAZINE BIOSYNTHESIS PROTEIN"/>
    <property type="match status" value="1"/>
</dbReference>
<dbReference type="RefSeq" id="WP_208264036.1">
    <property type="nucleotide sequence ID" value="NZ_JAGEOJ010000042.1"/>
</dbReference>
<keyword evidence="5" id="KW-1185">Reference proteome</keyword>
<evidence type="ECO:0000313" key="5">
    <source>
        <dbReference type="Proteomes" id="UP000669179"/>
    </source>
</evidence>
<accession>A0A939TDN7</accession>
<dbReference type="Gene3D" id="3.10.310.10">
    <property type="entry name" value="Diaminopimelate Epimerase, Chain A, domain 1"/>
    <property type="match status" value="2"/>
</dbReference>
<proteinExistence type="inferred from homology"/>
<evidence type="ECO:0000256" key="3">
    <source>
        <dbReference type="PIRSR" id="PIRSR016184-1"/>
    </source>
</evidence>
<dbReference type="Proteomes" id="UP000669179">
    <property type="component" value="Unassembled WGS sequence"/>
</dbReference>
<comment type="similarity">
    <text evidence="1">Belongs to the PhzF family.</text>
</comment>
<sequence length="270" mass="28809">MKMLVVDAFTDRPFAGNPAGVCLLERPADPAWMQRVAAEMRHSETAFVRPIEGPDADYELRWFTPVIEVALCGHATLAGAHALYGTGAVPADRPIRFQTLRSGVLTVTREADGGLVMDFPANPPAEVQPPDDLGEALRTTPFWTGRTAQNDLFVLVADEEAVRKLEPDNAILSGVEARGVIVTAKADPGQEHDFVSRFFGGGLLLGDGEDPVTGSAHCALGPYWGQELGKDVLTGFQASERGGTVGVTLRGDRVILTGRAVTVLEGEFTA</sequence>
<name>A0A939TDN7_9ACTN</name>
<evidence type="ECO:0000256" key="1">
    <source>
        <dbReference type="ARBA" id="ARBA00008270"/>
    </source>
</evidence>
<dbReference type="NCBIfam" id="TIGR00654">
    <property type="entry name" value="PhzF_family"/>
    <property type="match status" value="1"/>
</dbReference>
<organism evidence="4 5">
    <name type="scientific">Actinomadura barringtoniae</name>
    <dbReference type="NCBI Taxonomy" id="1427535"/>
    <lineage>
        <taxon>Bacteria</taxon>
        <taxon>Bacillati</taxon>
        <taxon>Actinomycetota</taxon>
        <taxon>Actinomycetes</taxon>
        <taxon>Streptosporangiales</taxon>
        <taxon>Thermomonosporaceae</taxon>
        <taxon>Actinomadura</taxon>
    </lineage>
</organism>
<dbReference type="InterPro" id="IPR003719">
    <property type="entry name" value="Phenazine_PhzF-like"/>
</dbReference>
<keyword evidence="2 4" id="KW-0413">Isomerase</keyword>
<dbReference type="AlphaFoldDB" id="A0A939TDN7"/>
<dbReference type="PANTHER" id="PTHR13774:SF17">
    <property type="entry name" value="PHENAZINE BIOSYNTHESIS-LIKE DOMAIN-CONTAINING PROTEIN"/>
    <property type="match status" value="1"/>
</dbReference>
<comment type="caution">
    <text evidence="4">The sequence shown here is derived from an EMBL/GenBank/DDBJ whole genome shotgun (WGS) entry which is preliminary data.</text>
</comment>
<evidence type="ECO:0000256" key="2">
    <source>
        <dbReference type="ARBA" id="ARBA00023235"/>
    </source>
</evidence>